<sequence>MVSLFGLDVEDMTEFTRNDENRDQVIFMHHLRLKADVEFGTDIGTEALVECVIERMLKRLT</sequence>
<dbReference type="AlphaFoldDB" id="A0A427XFQ7"/>
<gene>
    <name evidence="1" type="ORF">EHS24_003143</name>
</gene>
<accession>A0A427XFQ7</accession>
<reference evidence="1 2" key="1">
    <citation type="submission" date="2018-11" db="EMBL/GenBank/DDBJ databases">
        <title>Genome sequence of Apiotrichum porosum DSM 27194.</title>
        <authorList>
            <person name="Aliyu H."/>
            <person name="Gorte O."/>
            <person name="Ochsenreither K."/>
        </authorList>
    </citation>
    <scope>NUCLEOTIDE SEQUENCE [LARGE SCALE GENOMIC DNA]</scope>
    <source>
        <strain evidence="1 2">DSM 27194</strain>
    </source>
</reference>
<protein>
    <submittedName>
        <fullName evidence="1">Uncharacterized protein</fullName>
    </submittedName>
</protein>
<comment type="caution">
    <text evidence="1">The sequence shown here is derived from an EMBL/GenBank/DDBJ whole genome shotgun (WGS) entry which is preliminary data.</text>
</comment>
<evidence type="ECO:0000313" key="2">
    <source>
        <dbReference type="Proteomes" id="UP000279236"/>
    </source>
</evidence>
<keyword evidence="2" id="KW-1185">Reference proteome</keyword>
<name>A0A427XFQ7_9TREE</name>
<dbReference type="Proteomes" id="UP000279236">
    <property type="component" value="Unassembled WGS sequence"/>
</dbReference>
<proteinExistence type="predicted"/>
<organism evidence="1 2">
    <name type="scientific">Apiotrichum porosum</name>
    <dbReference type="NCBI Taxonomy" id="105984"/>
    <lineage>
        <taxon>Eukaryota</taxon>
        <taxon>Fungi</taxon>
        <taxon>Dikarya</taxon>
        <taxon>Basidiomycota</taxon>
        <taxon>Agaricomycotina</taxon>
        <taxon>Tremellomycetes</taxon>
        <taxon>Trichosporonales</taxon>
        <taxon>Trichosporonaceae</taxon>
        <taxon>Apiotrichum</taxon>
    </lineage>
</organism>
<dbReference type="RefSeq" id="XP_028472730.1">
    <property type="nucleotide sequence ID" value="XM_028618842.1"/>
</dbReference>
<dbReference type="EMBL" id="RSCE01000015">
    <property type="protein sequence ID" value="RSH77583.1"/>
    <property type="molecule type" value="Genomic_DNA"/>
</dbReference>
<evidence type="ECO:0000313" key="1">
    <source>
        <dbReference type="EMBL" id="RSH77583.1"/>
    </source>
</evidence>
<dbReference type="GeneID" id="39587686"/>